<dbReference type="Proteomes" id="UP001596527">
    <property type="component" value="Unassembled WGS sequence"/>
</dbReference>
<evidence type="ECO:0000256" key="1">
    <source>
        <dbReference type="ARBA" id="ARBA00004651"/>
    </source>
</evidence>
<feature type="transmembrane region" description="Helical" evidence="6">
    <location>
        <begin position="94"/>
        <end position="113"/>
    </location>
</feature>
<evidence type="ECO:0000256" key="5">
    <source>
        <dbReference type="ARBA" id="ARBA00023136"/>
    </source>
</evidence>
<evidence type="ECO:0000256" key="4">
    <source>
        <dbReference type="ARBA" id="ARBA00022989"/>
    </source>
</evidence>
<dbReference type="PANTHER" id="PTHR35007:SF2">
    <property type="entry name" value="PILUS ASSEMBLE PROTEIN"/>
    <property type="match status" value="1"/>
</dbReference>
<dbReference type="PANTHER" id="PTHR35007">
    <property type="entry name" value="INTEGRAL MEMBRANE PROTEIN-RELATED"/>
    <property type="match status" value="1"/>
</dbReference>
<comment type="subcellular location">
    <subcellularLocation>
        <location evidence="1">Cell membrane</location>
        <topology evidence="1">Multi-pass membrane protein</topology>
    </subcellularLocation>
</comment>
<dbReference type="EMBL" id="JBHTEF010000001">
    <property type="protein sequence ID" value="MFC7581264.1"/>
    <property type="molecule type" value="Genomic_DNA"/>
</dbReference>
<comment type="caution">
    <text evidence="8">The sequence shown here is derived from an EMBL/GenBank/DDBJ whole genome shotgun (WGS) entry which is preliminary data.</text>
</comment>
<name>A0ABW2SMB2_9ACTO</name>
<organism evidence="8 9">
    <name type="scientific">Schaalia naturae</name>
    <dbReference type="NCBI Taxonomy" id="635203"/>
    <lineage>
        <taxon>Bacteria</taxon>
        <taxon>Bacillati</taxon>
        <taxon>Actinomycetota</taxon>
        <taxon>Actinomycetes</taxon>
        <taxon>Actinomycetales</taxon>
        <taxon>Actinomycetaceae</taxon>
        <taxon>Schaalia</taxon>
    </lineage>
</organism>
<feature type="transmembrane region" description="Helical" evidence="6">
    <location>
        <begin position="6"/>
        <end position="28"/>
    </location>
</feature>
<evidence type="ECO:0000256" key="6">
    <source>
        <dbReference type="SAM" id="Phobius"/>
    </source>
</evidence>
<feature type="domain" description="Type II secretion system protein GspF" evidence="7">
    <location>
        <begin position="160"/>
        <end position="284"/>
    </location>
</feature>
<evidence type="ECO:0000313" key="9">
    <source>
        <dbReference type="Proteomes" id="UP001596527"/>
    </source>
</evidence>
<dbReference type="InterPro" id="IPR042094">
    <property type="entry name" value="T2SS_GspF_sf"/>
</dbReference>
<evidence type="ECO:0000256" key="3">
    <source>
        <dbReference type="ARBA" id="ARBA00022692"/>
    </source>
</evidence>
<keyword evidence="9" id="KW-1185">Reference proteome</keyword>
<dbReference type="Pfam" id="PF00482">
    <property type="entry name" value="T2SSF"/>
    <property type="match status" value="1"/>
</dbReference>
<reference evidence="9" key="1">
    <citation type="journal article" date="2019" name="Int. J. Syst. Evol. Microbiol.">
        <title>The Global Catalogue of Microorganisms (GCM) 10K type strain sequencing project: providing services to taxonomists for standard genome sequencing and annotation.</title>
        <authorList>
            <consortium name="The Broad Institute Genomics Platform"/>
            <consortium name="The Broad Institute Genome Sequencing Center for Infectious Disease"/>
            <person name="Wu L."/>
            <person name="Ma J."/>
        </authorList>
    </citation>
    <scope>NUCLEOTIDE SEQUENCE [LARGE SCALE GENOMIC DNA]</scope>
    <source>
        <strain evidence="9">CCUG 56698</strain>
    </source>
</reference>
<feature type="transmembrane region" description="Helical" evidence="6">
    <location>
        <begin position="266"/>
        <end position="286"/>
    </location>
</feature>
<gene>
    <name evidence="8" type="ORF">ACFQWG_08660</name>
</gene>
<accession>A0ABW2SMB2</accession>
<evidence type="ECO:0000259" key="7">
    <source>
        <dbReference type="Pfam" id="PF00482"/>
    </source>
</evidence>
<evidence type="ECO:0000313" key="8">
    <source>
        <dbReference type="EMBL" id="MFC7581264.1"/>
    </source>
</evidence>
<dbReference type="InterPro" id="IPR018076">
    <property type="entry name" value="T2SS_GspF_dom"/>
</dbReference>
<evidence type="ECO:0000256" key="2">
    <source>
        <dbReference type="ARBA" id="ARBA00022475"/>
    </source>
</evidence>
<protein>
    <submittedName>
        <fullName evidence="8">Type II secretion system F family protein</fullName>
    </submittedName>
</protein>
<keyword evidence="4 6" id="KW-1133">Transmembrane helix</keyword>
<keyword evidence="5 6" id="KW-0472">Membrane</keyword>
<keyword evidence="2" id="KW-1003">Cell membrane</keyword>
<dbReference type="RefSeq" id="WP_380974428.1">
    <property type="nucleotide sequence ID" value="NZ_JBHTEF010000001.1"/>
</dbReference>
<dbReference type="Gene3D" id="1.20.81.30">
    <property type="entry name" value="Type II secretion system (T2SS), domain F"/>
    <property type="match status" value="1"/>
</dbReference>
<feature type="transmembrane region" description="Helical" evidence="6">
    <location>
        <begin position="119"/>
        <end position="140"/>
    </location>
</feature>
<keyword evidence="3 6" id="KW-0812">Transmembrane</keyword>
<sequence>MTELVWAAVAGACLGAGTLCVSASWRAAHPSLAMRVRQGAPGAPARTVGGPLGWARAWMLRAVEAIGSTTPSVEYRLRLLGRPAEVGAFRLQQFVAALLAMVVAGSACAAGLAHRGGGAALVVPVVGLSALMGAAAWDQVLSLRAGSRQRALDAQVPDASELMALAVGAGESVPGALERIARISSTDLAGELALTGAEIRMGVPTSRALADLSARNDSPSLDRLCQTLITSIERGSPLAQVLQDQARDIREATRQRLMEEGGRREIAMLLPVVFLILPVTVLFALYPGLIALEVGP</sequence>
<proteinExistence type="predicted"/>